<accession>A0A9N8YJ45</accession>
<protein>
    <submittedName>
        <fullName evidence="12">5762_t:CDS:1</fullName>
    </submittedName>
</protein>
<feature type="transmembrane region" description="Helical" evidence="9">
    <location>
        <begin position="598"/>
        <end position="617"/>
    </location>
</feature>
<dbReference type="SMART" id="SM00382">
    <property type="entry name" value="AAA"/>
    <property type="match status" value="2"/>
</dbReference>
<dbReference type="Pfam" id="PF00005">
    <property type="entry name" value="ABC_tran"/>
    <property type="match status" value="2"/>
</dbReference>
<dbReference type="GO" id="GO:0005524">
    <property type="term" value="F:ATP binding"/>
    <property type="evidence" value="ECO:0007669"/>
    <property type="project" value="UniProtKB-KW"/>
</dbReference>
<dbReference type="SUPFAM" id="SSF57997">
    <property type="entry name" value="Tropomyosin"/>
    <property type="match status" value="1"/>
</dbReference>
<evidence type="ECO:0000259" key="11">
    <source>
        <dbReference type="PROSITE" id="PS50929"/>
    </source>
</evidence>
<dbReference type="FunFam" id="3.40.50.300:FF:001354">
    <property type="entry name" value="ATP-binding cassette (ABC) transporter, putative"/>
    <property type="match status" value="1"/>
</dbReference>
<dbReference type="SUPFAM" id="SSF90123">
    <property type="entry name" value="ABC transporter transmembrane region"/>
    <property type="match status" value="2"/>
</dbReference>
<dbReference type="InterPro" id="IPR027417">
    <property type="entry name" value="P-loop_NTPase"/>
</dbReference>
<feature type="transmembrane region" description="Helical" evidence="9">
    <location>
        <begin position="394"/>
        <end position="411"/>
    </location>
</feature>
<dbReference type="InterPro" id="IPR003439">
    <property type="entry name" value="ABC_transporter-like_ATP-bd"/>
</dbReference>
<evidence type="ECO:0000256" key="3">
    <source>
        <dbReference type="ARBA" id="ARBA00022692"/>
    </source>
</evidence>
<evidence type="ECO:0000256" key="9">
    <source>
        <dbReference type="SAM" id="Phobius"/>
    </source>
</evidence>
<dbReference type="Gene3D" id="3.40.50.300">
    <property type="entry name" value="P-loop containing nucleotide triphosphate hydrolases"/>
    <property type="match status" value="2"/>
</dbReference>
<feature type="transmembrane region" description="Helical" evidence="9">
    <location>
        <begin position="1168"/>
        <end position="1191"/>
    </location>
</feature>
<name>A0A9N8YJ45_9GLOM</name>
<feature type="transmembrane region" description="Helical" evidence="9">
    <location>
        <begin position="572"/>
        <end position="592"/>
    </location>
</feature>
<dbReference type="Pfam" id="PF00664">
    <property type="entry name" value="ABC_membrane"/>
    <property type="match status" value="2"/>
</dbReference>
<dbReference type="CDD" id="cd18596">
    <property type="entry name" value="ABC_6TM_VMR1_D1_like"/>
    <property type="match status" value="1"/>
</dbReference>
<sequence>MDDDIFVEAELDTAIQRAEDAEKEVKKLQEENSSKDDEISSLQRKCDKLNEDLEATEATLKETQTKLNETDIKCETSERKVTQITQDRDDMEKKNEELLEKYNKLKAEYDAAMTSIDDLPRNRILNNPNLQGERGFIPVSKYDIGQLVISFIQLGFVGFLLGWRLEEYDDPYDDSKKYGLYWVIGAIGLFFSWFYIVTLIACHFMTRKNQTQYAFIRQLLLLYALFAIISCVNLRSVIKSPQKNSSYELVFAIWNATACCMLFVFSIKRPRNPDLKYARNRVISHDTIASLWSLTTFSWMTPMIKLGNLRNLTEDDLWELPSRCQAAQCYYELDRTANLDLLSRLLYANATNLILFLVIAILRSIFAFITPFFLYRLLNYIYLNYPNEYTEEPYLYMFGILVSELCRIVFLNQLNYQVVWLGIRVEQMLSVLVYEKQLRIKGSLPPRAGNIRTNNVLTTDVDDIAGFFSNLPFLLTIPLEIIVAISYLYVLMGWSSLIGVVIVFFFIWSNKKFAKRVARLQKRVKKARDERVGEIFELLHAVRMIKMFAWENSFHERLMFSRRIELIHLRRLFWSTTFLTLLVHLTPFLVTLFSFACYAYFISPLTAAIVFTSITLFNTLKQSLQLFPNLVVELVGLGVAVSRVEKFLSEPELKKDNIVFSLDSTIGLTGVDASWNHNTNFRELNNDFCLKNITLKFPIGKISLICGHKFSGKTMFFLTLLRETTVTNGTIHFPTSSVAYVPRQGWLESTNIRENILFGTNFEHERYWNIVDSCGLTIDFENMDEADFTECEDKDVVLTDGQKARISLARALYSSAQILLLDDCLADLEPEMARQIINNCLKSPLVSGRTVIMSTKYARYLLDVAEYIVVLGDGTVRSKGHPEEVHESGFLTEDMLGKDDEPVLDQVDKNDQLMIEKSDKRNWAAEEARSQGKVPFRVYLFYLKSSGGLSLWFILVLLFIIIRVLTVGETYWLKIWSENGDPPSDHSNLENLIFYIGIYASIAFTSAIFTIIRMAWQFFVSLKGSRTLFSKLLNSILRAPLSFFDTAPLGKVMNRFSKDLGMIDQGVVTVISSFLGNAVGAMSILVVVTAVTYEFGIVSILVELKRLQSMTRAPVVSWFGDSVILNTSNRTTYLLHMSNRWMSIRMGIIGAFAAYIAGYLILKNHDRINAGLAGFSLSYALGFVQIVFMLVKDYTTMETSLSSVEKIQEYIEMPQEHPAVITNAHPPAAWPTNGNIEVSNLTVQYGENEEPVLQNVSFIVQAEEKIGIVGRTGSGKTTLANSFLRLTEATDGKIVIDGIDIANIGLEDLRSRLTIISQDPILFEGTVRSNLDIRGEYNDHELWEALRRVHLIHIESPPNGQLLIIGPITSLDDPVNEGGSNFSRGQRQLLCLARSLLRQSRIIIMDEATASIDIETQNKIQEIITEEFRHATVLSISHRFQNIIDSDRILVLNEGSIVEFDTPYNLINDPDSLFRHLCEQTGELDSLTEMIRLNNLEEYEINEEENYVEDEENYVEDEENEVLQDMEIGDETDEQEDNRTERESDQTETENEIEREANEYDQEAIEYDQEANEYDHEIVEQDDDQDISEDY</sequence>
<gene>
    <name evidence="12" type="ORF">DEBURN_LOCUS902</name>
</gene>
<feature type="domain" description="ABC transmembrane type-1" evidence="11">
    <location>
        <begin position="354"/>
        <end position="636"/>
    </location>
</feature>
<feature type="region of interest" description="Disordered" evidence="8">
    <location>
        <begin position="1506"/>
        <end position="1591"/>
    </location>
</feature>
<dbReference type="Gene3D" id="1.20.1560.10">
    <property type="entry name" value="ABC transporter type 1, transmembrane domain"/>
    <property type="match status" value="2"/>
</dbReference>
<keyword evidence="4" id="KW-0547">Nucleotide-binding</keyword>
<dbReference type="GO" id="GO:0140359">
    <property type="term" value="F:ABC-type transporter activity"/>
    <property type="evidence" value="ECO:0007669"/>
    <property type="project" value="InterPro"/>
</dbReference>
<feature type="transmembrane region" description="Helical" evidence="9">
    <location>
        <begin position="144"/>
        <end position="165"/>
    </location>
</feature>
<evidence type="ECO:0000256" key="6">
    <source>
        <dbReference type="ARBA" id="ARBA00022989"/>
    </source>
</evidence>
<dbReference type="InterPro" id="IPR011527">
    <property type="entry name" value="ABC1_TM_dom"/>
</dbReference>
<feature type="compositionally biased region" description="Acidic residues" evidence="8">
    <location>
        <begin position="1580"/>
        <end position="1591"/>
    </location>
</feature>
<dbReference type="EMBL" id="CAJVPK010000032">
    <property type="protein sequence ID" value="CAG8435567.1"/>
    <property type="molecule type" value="Genomic_DNA"/>
</dbReference>
<dbReference type="CDD" id="cd18604">
    <property type="entry name" value="ABC_6TM_VMR1_D2_like"/>
    <property type="match status" value="1"/>
</dbReference>
<evidence type="ECO:0000256" key="4">
    <source>
        <dbReference type="ARBA" id="ARBA00022741"/>
    </source>
</evidence>
<feature type="transmembrane region" description="Helical" evidence="9">
    <location>
        <begin position="180"/>
        <end position="202"/>
    </location>
</feature>
<keyword evidence="6 9" id="KW-1133">Transmembrane helix</keyword>
<feature type="transmembrane region" description="Helical" evidence="9">
    <location>
        <begin position="214"/>
        <end position="237"/>
    </location>
</feature>
<dbReference type="InterPro" id="IPR003593">
    <property type="entry name" value="AAA+_ATPase"/>
</dbReference>
<dbReference type="PANTHER" id="PTHR24223">
    <property type="entry name" value="ATP-BINDING CASSETTE SUB-FAMILY C"/>
    <property type="match status" value="1"/>
</dbReference>
<reference evidence="12" key="1">
    <citation type="submission" date="2021-06" db="EMBL/GenBank/DDBJ databases">
        <authorList>
            <person name="Kallberg Y."/>
            <person name="Tangrot J."/>
            <person name="Rosling A."/>
        </authorList>
    </citation>
    <scope>NUCLEOTIDE SEQUENCE</scope>
    <source>
        <strain evidence="12">AZ414A</strain>
    </source>
</reference>
<proteinExistence type="predicted"/>
<organism evidence="12 13">
    <name type="scientific">Diversispora eburnea</name>
    <dbReference type="NCBI Taxonomy" id="1213867"/>
    <lineage>
        <taxon>Eukaryota</taxon>
        <taxon>Fungi</taxon>
        <taxon>Fungi incertae sedis</taxon>
        <taxon>Mucoromycota</taxon>
        <taxon>Glomeromycotina</taxon>
        <taxon>Glomeromycetes</taxon>
        <taxon>Diversisporales</taxon>
        <taxon>Diversisporaceae</taxon>
        <taxon>Diversispora</taxon>
    </lineage>
</organism>
<feature type="domain" description="ABC transporter" evidence="10">
    <location>
        <begin position="1236"/>
        <end position="1479"/>
    </location>
</feature>
<feature type="domain" description="ABC transmembrane type-1" evidence="11">
    <location>
        <begin position="953"/>
        <end position="1102"/>
    </location>
</feature>
<evidence type="ECO:0000256" key="5">
    <source>
        <dbReference type="ARBA" id="ARBA00022840"/>
    </source>
</evidence>
<comment type="subcellular location">
    <subcellularLocation>
        <location evidence="1">Membrane</location>
    </subcellularLocation>
</comment>
<evidence type="ECO:0000256" key="2">
    <source>
        <dbReference type="ARBA" id="ARBA00022448"/>
    </source>
</evidence>
<evidence type="ECO:0000259" key="10">
    <source>
        <dbReference type="PROSITE" id="PS50893"/>
    </source>
</evidence>
<dbReference type="PANTHER" id="PTHR24223:SF356">
    <property type="entry name" value="ATP-BINDING CASSETTE TRANSPORTER ABC4"/>
    <property type="match status" value="1"/>
</dbReference>
<feature type="transmembrane region" description="Helical" evidence="9">
    <location>
        <begin position="1144"/>
        <end position="1162"/>
    </location>
</feature>
<evidence type="ECO:0000256" key="1">
    <source>
        <dbReference type="ARBA" id="ARBA00004370"/>
    </source>
</evidence>
<keyword evidence="5" id="KW-0067">ATP-binding</keyword>
<dbReference type="PROSITE" id="PS50893">
    <property type="entry name" value="ABC_TRANSPORTER_2"/>
    <property type="match status" value="2"/>
</dbReference>
<dbReference type="OrthoDB" id="6500128at2759"/>
<dbReference type="Gene3D" id="1.20.5.340">
    <property type="match status" value="1"/>
</dbReference>
<keyword evidence="7 9" id="KW-0472">Membrane</keyword>
<dbReference type="Proteomes" id="UP000789706">
    <property type="component" value="Unassembled WGS sequence"/>
</dbReference>
<dbReference type="GO" id="GO:0016887">
    <property type="term" value="F:ATP hydrolysis activity"/>
    <property type="evidence" value="ECO:0007669"/>
    <property type="project" value="InterPro"/>
</dbReference>
<evidence type="ECO:0000256" key="7">
    <source>
        <dbReference type="ARBA" id="ARBA00023136"/>
    </source>
</evidence>
<feature type="region of interest" description="Disordered" evidence="8">
    <location>
        <begin position="22"/>
        <end position="43"/>
    </location>
</feature>
<dbReference type="CDD" id="cd03244">
    <property type="entry name" value="ABCC_MRP_domain2"/>
    <property type="match status" value="1"/>
</dbReference>
<feature type="transmembrane region" description="Helical" evidence="9">
    <location>
        <begin position="353"/>
        <end position="374"/>
    </location>
</feature>
<dbReference type="GO" id="GO:0016020">
    <property type="term" value="C:membrane"/>
    <property type="evidence" value="ECO:0007669"/>
    <property type="project" value="UniProtKB-SubCell"/>
</dbReference>
<evidence type="ECO:0000313" key="12">
    <source>
        <dbReference type="EMBL" id="CAG8435567.1"/>
    </source>
</evidence>
<feature type="transmembrane region" description="Helical" evidence="9">
    <location>
        <begin position="249"/>
        <end position="267"/>
    </location>
</feature>
<feature type="compositionally biased region" description="Acidic residues" evidence="8">
    <location>
        <begin position="1559"/>
        <end position="1572"/>
    </location>
</feature>
<keyword evidence="3 9" id="KW-0812">Transmembrane</keyword>
<dbReference type="SUPFAM" id="SSF52540">
    <property type="entry name" value="P-loop containing nucleoside triphosphate hydrolases"/>
    <property type="match status" value="2"/>
</dbReference>
<feature type="domain" description="ABC transporter" evidence="10">
    <location>
        <begin position="653"/>
        <end position="898"/>
    </location>
</feature>
<evidence type="ECO:0000313" key="13">
    <source>
        <dbReference type="Proteomes" id="UP000789706"/>
    </source>
</evidence>
<keyword evidence="2" id="KW-0813">Transport</keyword>
<feature type="transmembrane region" description="Helical" evidence="9">
    <location>
        <begin position="992"/>
        <end position="1016"/>
    </location>
</feature>
<dbReference type="InterPro" id="IPR036640">
    <property type="entry name" value="ABC1_TM_sf"/>
</dbReference>
<feature type="compositionally biased region" description="Acidic residues" evidence="8">
    <location>
        <begin position="1506"/>
        <end position="1536"/>
    </location>
</feature>
<comment type="caution">
    <text evidence="12">The sequence shown here is derived from an EMBL/GenBank/DDBJ whole genome shotgun (WGS) entry which is preliminary data.</text>
</comment>
<dbReference type="InterPro" id="IPR050173">
    <property type="entry name" value="ABC_transporter_C-like"/>
</dbReference>
<evidence type="ECO:0000256" key="8">
    <source>
        <dbReference type="SAM" id="MobiDB-lite"/>
    </source>
</evidence>
<keyword evidence="13" id="KW-1185">Reference proteome</keyword>
<feature type="transmembrane region" description="Helical" evidence="9">
    <location>
        <begin position="949"/>
        <end position="972"/>
    </location>
</feature>
<dbReference type="PROSITE" id="PS50929">
    <property type="entry name" value="ABC_TM1F"/>
    <property type="match status" value="2"/>
</dbReference>
<feature type="transmembrane region" description="Helical" evidence="9">
    <location>
        <begin position="481"/>
        <end position="508"/>
    </location>
</feature>